<proteinExistence type="inferred from homology"/>
<organism evidence="6 7">
    <name type="scientific">Tetracentron sinense</name>
    <name type="common">Spur-leaf</name>
    <dbReference type="NCBI Taxonomy" id="13715"/>
    <lineage>
        <taxon>Eukaryota</taxon>
        <taxon>Viridiplantae</taxon>
        <taxon>Streptophyta</taxon>
        <taxon>Embryophyta</taxon>
        <taxon>Tracheophyta</taxon>
        <taxon>Spermatophyta</taxon>
        <taxon>Magnoliopsida</taxon>
        <taxon>Trochodendrales</taxon>
        <taxon>Trochodendraceae</taxon>
        <taxon>Tetracentron</taxon>
    </lineage>
</organism>
<comment type="similarity">
    <text evidence="2">Belongs to the mTERF family.</text>
</comment>
<dbReference type="SMART" id="SM00733">
    <property type="entry name" value="Mterf"/>
    <property type="match status" value="3"/>
</dbReference>
<dbReference type="Pfam" id="PF02536">
    <property type="entry name" value="mTERF"/>
    <property type="match status" value="1"/>
</dbReference>
<evidence type="ECO:0000256" key="3">
    <source>
        <dbReference type="ARBA" id="ARBA00022472"/>
    </source>
</evidence>
<name>A0A834Z4L6_TETSI</name>
<comment type="similarity">
    <text evidence="1">Belongs to the adenylate kinase family.</text>
</comment>
<keyword evidence="7" id="KW-1185">Reference proteome</keyword>
<dbReference type="Pfam" id="PF05191">
    <property type="entry name" value="ADK_lid"/>
    <property type="match status" value="1"/>
</dbReference>
<evidence type="ECO:0000259" key="5">
    <source>
        <dbReference type="Pfam" id="PF05191"/>
    </source>
</evidence>
<evidence type="ECO:0000256" key="1">
    <source>
        <dbReference type="ARBA" id="ARBA00007220"/>
    </source>
</evidence>
<comment type="caution">
    <text evidence="6">The sequence shown here is derived from an EMBL/GenBank/DDBJ whole genome shotgun (WGS) entry which is preliminary data.</text>
</comment>
<dbReference type="Proteomes" id="UP000655225">
    <property type="component" value="Unassembled WGS sequence"/>
</dbReference>
<dbReference type="SUPFAM" id="SSF57774">
    <property type="entry name" value="Microbial and mitochondrial ADK, insert 'zinc finger' domain"/>
    <property type="match status" value="1"/>
</dbReference>
<dbReference type="InterPro" id="IPR027417">
    <property type="entry name" value="P-loop_NTPase"/>
</dbReference>
<dbReference type="InterPro" id="IPR003690">
    <property type="entry name" value="MTERF"/>
</dbReference>
<dbReference type="Gene3D" id="1.25.70.10">
    <property type="entry name" value="Transcription termination factor 3, mitochondrial"/>
    <property type="match status" value="1"/>
</dbReference>
<dbReference type="InterPro" id="IPR036193">
    <property type="entry name" value="ADK_active_lid_dom_sf"/>
</dbReference>
<accession>A0A834Z4L6</accession>
<evidence type="ECO:0000313" key="6">
    <source>
        <dbReference type="EMBL" id="KAF8398681.1"/>
    </source>
</evidence>
<evidence type="ECO:0000313" key="7">
    <source>
        <dbReference type="Proteomes" id="UP000655225"/>
    </source>
</evidence>
<dbReference type="InterPro" id="IPR007862">
    <property type="entry name" value="Adenylate_kinase_lid-dom"/>
</dbReference>
<dbReference type="PANTHER" id="PTHR13068">
    <property type="entry name" value="CGI-12 PROTEIN-RELATED"/>
    <property type="match status" value="1"/>
</dbReference>
<keyword evidence="3" id="KW-0805">Transcription regulation</keyword>
<dbReference type="InterPro" id="IPR038538">
    <property type="entry name" value="MTERF_sf"/>
</dbReference>
<dbReference type="GO" id="GO:0003676">
    <property type="term" value="F:nucleic acid binding"/>
    <property type="evidence" value="ECO:0007669"/>
    <property type="project" value="InterPro"/>
</dbReference>
<keyword evidence="4" id="KW-0809">Transit peptide</keyword>
<feature type="domain" description="Adenylate kinase active site lid" evidence="5">
    <location>
        <begin position="317"/>
        <end position="347"/>
    </location>
</feature>
<reference evidence="6 7" key="1">
    <citation type="submission" date="2020-04" db="EMBL/GenBank/DDBJ databases">
        <title>Plant Genome Project.</title>
        <authorList>
            <person name="Zhang R.-G."/>
        </authorList>
    </citation>
    <scope>NUCLEOTIDE SEQUENCE [LARGE SCALE GENOMIC DNA]</scope>
    <source>
        <strain evidence="6">YNK0</strain>
        <tissue evidence="6">Leaf</tissue>
    </source>
</reference>
<dbReference type="GO" id="GO:0006353">
    <property type="term" value="P:DNA-templated transcription termination"/>
    <property type="evidence" value="ECO:0007669"/>
    <property type="project" value="UniProtKB-KW"/>
</dbReference>
<dbReference type="GO" id="GO:0004017">
    <property type="term" value="F:AMP kinase activity"/>
    <property type="evidence" value="ECO:0007669"/>
    <property type="project" value="InterPro"/>
</dbReference>
<evidence type="ECO:0000256" key="4">
    <source>
        <dbReference type="ARBA" id="ARBA00022946"/>
    </source>
</evidence>
<dbReference type="AlphaFoldDB" id="A0A834Z4L6"/>
<evidence type="ECO:0000256" key="2">
    <source>
        <dbReference type="ARBA" id="ARBA00007692"/>
    </source>
</evidence>
<dbReference type="EMBL" id="JABCRI010000010">
    <property type="protein sequence ID" value="KAF8398681.1"/>
    <property type="molecule type" value="Genomic_DNA"/>
</dbReference>
<dbReference type="Gene3D" id="3.40.50.300">
    <property type="entry name" value="P-loop containing nucleotide triphosphate hydrolases"/>
    <property type="match status" value="1"/>
</dbReference>
<gene>
    <name evidence="6" type="ORF">HHK36_014536</name>
</gene>
<keyword evidence="3" id="KW-0804">Transcription</keyword>
<dbReference type="OrthoDB" id="637682at2759"/>
<keyword evidence="3" id="KW-0806">Transcription termination</keyword>
<dbReference type="PANTHER" id="PTHR13068:SF9">
    <property type="entry name" value="TRANSCRIPTION TERMINATION FACTOR MTERF5, CHLOROPLASTIC"/>
    <property type="match status" value="1"/>
</dbReference>
<protein>
    <recommendedName>
        <fullName evidence="5">Adenylate kinase active site lid domain-containing protein</fullName>
    </recommendedName>
</protein>
<sequence length="529" mass="59402">MRASSSIHSPKPLPFQRGDFPISSRIPARWFSQLPSGTFNPFSNGTKAVLTLCLRKQGRELTTLEIRDTLIPYLETLLEEHGDILVDIVESFPNSPSKEKSIAPASSTNSTLNSNKLKAIAQVSEIGLDGQLPPHVLYLIDLGMDLYQLKRITHKFPDFAYYSLEEKIKPVVEFLLDLGVSQSDIPTILNKIPQLCATSLSENLIPTMTFLDNLGVDKRQWVKVIQRSPSLLTYSSLAERIKPRYSRAKESGVRWSLNKVLSVLDRKFDKDLKRKTEELDWVVAEPDEMLQKKGTKIDKGLNFTIDDAILEERITGRWIHPSSGRTYHTKFAPHKVPGVDDSIGADVNQKLFRGFATTAAVREGHLEILEILLKAGASQLACEEALLEASCHRRARLAELLMGSDLIRPHVDVHALVTECCRGKGVCSWHEFCSELGVIPLLTRFIEASVAGVRVDIKVRLEAWSWDMVSGQEFRVGAGLAETYTITWCVVEYYEGSSAILRMLLQHLHPNTIHYGRTVIHHVILFGNT</sequence>